<dbReference type="SUPFAM" id="SSF48264">
    <property type="entry name" value="Cytochrome P450"/>
    <property type="match status" value="1"/>
</dbReference>
<dbReference type="Gene3D" id="1.10.630.10">
    <property type="entry name" value="Cytochrome P450"/>
    <property type="match status" value="1"/>
</dbReference>
<evidence type="ECO:0000256" key="2">
    <source>
        <dbReference type="ARBA" id="ARBA00010617"/>
    </source>
</evidence>
<organism evidence="10">
    <name type="scientific">Paracyclopina nana</name>
    <name type="common">Marine copepod</name>
    <dbReference type="NCBI Taxonomy" id="565004"/>
    <lineage>
        <taxon>Eukaryota</taxon>
        <taxon>Metazoa</taxon>
        <taxon>Ecdysozoa</taxon>
        <taxon>Arthropoda</taxon>
        <taxon>Crustacea</taxon>
        <taxon>Multicrustacea</taxon>
        <taxon>Hexanauplia</taxon>
        <taxon>Copepoda</taxon>
        <taxon>Cyclopoida</taxon>
        <taxon>Cyclopettidae</taxon>
        <taxon>Paracyclopina</taxon>
    </lineage>
</organism>
<keyword evidence="7 8" id="KW-0349">Heme</keyword>
<feature type="binding site" description="axial binding residue" evidence="7">
    <location>
        <position position="460"/>
    </location>
    <ligand>
        <name>heme</name>
        <dbReference type="ChEBI" id="CHEBI:30413"/>
    </ligand>
    <ligandPart>
        <name>Fe</name>
        <dbReference type="ChEBI" id="CHEBI:18248"/>
    </ligandPart>
</feature>
<dbReference type="GO" id="GO:0008395">
    <property type="term" value="F:steroid hydroxylase activity"/>
    <property type="evidence" value="ECO:0007669"/>
    <property type="project" value="TreeGrafter"/>
</dbReference>
<dbReference type="PANTHER" id="PTHR24300:SF403">
    <property type="entry name" value="CYTOCHROME P450 306A1"/>
    <property type="match status" value="1"/>
</dbReference>
<comment type="similarity">
    <text evidence="2 8">Belongs to the cytochrome P450 family.</text>
</comment>
<dbReference type="PANTHER" id="PTHR24300">
    <property type="entry name" value="CYTOCHROME P450 508A4-RELATED"/>
    <property type="match status" value="1"/>
</dbReference>
<evidence type="ECO:0000256" key="7">
    <source>
        <dbReference type="PIRSR" id="PIRSR602401-1"/>
    </source>
</evidence>
<keyword evidence="3 7" id="KW-0479">Metal-binding</keyword>
<dbReference type="InterPro" id="IPR002401">
    <property type="entry name" value="Cyt_P450_E_grp-I"/>
</dbReference>
<feature type="signal peptide" evidence="9">
    <location>
        <begin position="1"/>
        <end position="22"/>
    </location>
</feature>
<dbReference type="PRINTS" id="PR00385">
    <property type="entry name" value="P450"/>
</dbReference>
<dbReference type="InterPro" id="IPR050182">
    <property type="entry name" value="Cytochrome_P450_fam2"/>
</dbReference>
<reference evidence="10" key="1">
    <citation type="journal article" date="2015" name="Environ. Sci. Technol.">
        <title>Identification of the Full 46 Cytochrome P450 (CYP) Complement and Modulation of CYP Expression in Response to Water-Accommodated Fractions of Crude Oil in the Cyclopoid Copepod Paracyclopina nana.</title>
        <authorList>
            <person name="Han J."/>
            <person name="Won E.J."/>
            <person name="Kim H.S."/>
            <person name="Nelson D.R."/>
            <person name="Lee S.J."/>
            <person name="Park H.G."/>
            <person name="Lee J.S."/>
        </authorList>
    </citation>
    <scope>NUCLEOTIDE SEQUENCE</scope>
</reference>
<dbReference type="GO" id="GO:0005506">
    <property type="term" value="F:iron ion binding"/>
    <property type="evidence" value="ECO:0007669"/>
    <property type="project" value="InterPro"/>
</dbReference>
<evidence type="ECO:0000256" key="6">
    <source>
        <dbReference type="ARBA" id="ARBA00023033"/>
    </source>
</evidence>
<evidence type="ECO:0000256" key="4">
    <source>
        <dbReference type="ARBA" id="ARBA00023002"/>
    </source>
</evidence>
<evidence type="ECO:0000256" key="8">
    <source>
        <dbReference type="RuleBase" id="RU000461"/>
    </source>
</evidence>
<sequence length="521" mass="59187">MLLVLFITFLALFVHFWRRSSCKPPNFPPGPPRYPIVGSAPFMKPNNSSKPSIFWAICKFAREYGSIFGFYLGQYKTVVLTDYEDIKEVLNKDEASHRPPITGHKLRPGWESAADVDPELNKHQPPGVIFSNGKFWKEQRRYILRNLRDFGFGKASMEETLHEEVQKLIDHLNQYNGQALNLNRATNVSILNALWNILVGEKLELGDPRLAELLQVVDDLVRLGGGPVSPIAAILPHKDMVYWPLIKDVVGIKYPEKAINAMRDFILPYVKAHKASVDADNVRDFMDLFLLEIQKSTDPTSSFYGKNGDNALINDMIDLFIAGMETTTSSLLWSILYLLHFPECQAKIHEEIDRLVGYDHLPSLSDQADLHYTNAFLSESLRFTSFAPMAIFHYTSKDIPLKGYTIPKNSILISSLYHVLYDATHFEEPEVFNPSRFLDSNGKFMPDERVVAFGIGKRICLGKSLAEKEYFLFFAGLMQHFCVKKVPGVELPSIGVEDTLISGFLRAAPLFETIIEARRME</sequence>
<dbReference type="Pfam" id="PF00067">
    <property type="entry name" value="p450"/>
    <property type="match status" value="1"/>
</dbReference>
<feature type="chain" id="PRO_5002516932" evidence="9">
    <location>
        <begin position="23"/>
        <end position="521"/>
    </location>
</feature>
<dbReference type="InterPro" id="IPR036396">
    <property type="entry name" value="Cyt_P450_sf"/>
</dbReference>
<gene>
    <name evidence="10" type="primary">CYP3075A2</name>
</gene>
<evidence type="ECO:0000313" key="10">
    <source>
        <dbReference type="EMBL" id="AKH03508.1"/>
    </source>
</evidence>
<dbReference type="GO" id="GO:0020037">
    <property type="term" value="F:heme binding"/>
    <property type="evidence" value="ECO:0007669"/>
    <property type="project" value="InterPro"/>
</dbReference>
<dbReference type="GO" id="GO:0005737">
    <property type="term" value="C:cytoplasm"/>
    <property type="evidence" value="ECO:0007669"/>
    <property type="project" value="TreeGrafter"/>
</dbReference>
<accession>A0A0F7IZX6</accession>
<evidence type="ECO:0000256" key="9">
    <source>
        <dbReference type="SAM" id="SignalP"/>
    </source>
</evidence>
<dbReference type="PROSITE" id="PS00086">
    <property type="entry name" value="CYTOCHROME_P450"/>
    <property type="match status" value="1"/>
</dbReference>
<dbReference type="FunFam" id="1.10.630.10:FF:000036">
    <property type="entry name" value="CYtochrome P450 family"/>
    <property type="match status" value="1"/>
</dbReference>
<keyword evidence="6 8" id="KW-0503">Monooxygenase</keyword>
<dbReference type="AlphaFoldDB" id="A0A0F7IZX6"/>
<keyword evidence="5 7" id="KW-0408">Iron</keyword>
<keyword evidence="4 8" id="KW-0560">Oxidoreductase</keyword>
<evidence type="ECO:0000256" key="3">
    <source>
        <dbReference type="ARBA" id="ARBA00022723"/>
    </source>
</evidence>
<dbReference type="EMBL" id="KP899576">
    <property type="protein sequence ID" value="AKH03508.1"/>
    <property type="molecule type" value="mRNA"/>
</dbReference>
<dbReference type="GO" id="GO:0006805">
    <property type="term" value="P:xenobiotic metabolic process"/>
    <property type="evidence" value="ECO:0007669"/>
    <property type="project" value="TreeGrafter"/>
</dbReference>
<name>A0A0F7IZX6_PARNA</name>
<comment type="cofactor">
    <cofactor evidence="1 7">
        <name>heme</name>
        <dbReference type="ChEBI" id="CHEBI:30413"/>
    </cofactor>
</comment>
<dbReference type="GO" id="GO:0016712">
    <property type="term" value="F:oxidoreductase activity, acting on paired donors, with incorporation or reduction of molecular oxygen, reduced flavin or flavoprotein as one donor, and incorporation of one atom of oxygen"/>
    <property type="evidence" value="ECO:0007669"/>
    <property type="project" value="TreeGrafter"/>
</dbReference>
<evidence type="ECO:0000256" key="1">
    <source>
        <dbReference type="ARBA" id="ARBA00001971"/>
    </source>
</evidence>
<dbReference type="InterPro" id="IPR017972">
    <property type="entry name" value="Cyt_P450_CS"/>
</dbReference>
<keyword evidence="9" id="KW-0732">Signal</keyword>
<dbReference type="PRINTS" id="PR00463">
    <property type="entry name" value="EP450I"/>
</dbReference>
<proteinExistence type="evidence at transcript level"/>
<dbReference type="InterPro" id="IPR001128">
    <property type="entry name" value="Cyt_P450"/>
</dbReference>
<protein>
    <submittedName>
        <fullName evidence="10">Cytochrome P450 3075A2</fullName>
    </submittedName>
</protein>
<dbReference type="GO" id="GO:0006082">
    <property type="term" value="P:organic acid metabolic process"/>
    <property type="evidence" value="ECO:0007669"/>
    <property type="project" value="TreeGrafter"/>
</dbReference>
<evidence type="ECO:0000256" key="5">
    <source>
        <dbReference type="ARBA" id="ARBA00023004"/>
    </source>
</evidence>